<dbReference type="GO" id="GO:0004519">
    <property type="term" value="F:endonuclease activity"/>
    <property type="evidence" value="ECO:0007669"/>
    <property type="project" value="UniProtKB-KW"/>
</dbReference>
<dbReference type="EMBL" id="JAWJZF010000492">
    <property type="protein sequence ID" value="MDX2296355.1"/>
    <property type="molecule type" value="Genomic_DNA"/>
</dbReference>
<evidence type="ECO:0000313" key="3">
    <source>
        <dbReference type="EMBL" id="MDX2296355.1"/>
    </source>
</evidence>
<feature type="compositionally biased region" description="Basic and acidic residues" evidence="1">
    <location>
        <begin position="34"/>
        <end position="47"/>
    </location>
</feature>
<comment type="caution">
    <text evidence="3">The sequence shown here is derived from an EMBL/GenBank/DDBJ whole genome shotgun (WGS) entry which is preliminary data.</text>
</comment>
<feature type="compositionally biased region" description="Basic and acidic residues" evidence="1">
    <location>
        <begin position="78"/>
        <end position="92"/>
    </location>
</feature>
<dbReference type="Pfam" id="PF03372">
    <property type="entry name" value="Exo_endo_phos"/>
    <property type="match status" value="1"/>
</dbReference>
<feature type="compositionally biased region" description="Basic and acidic residues" evidence="1">
    <location>
        <begin position="55"/>
        <end position="64"/>
    </location>
</feature>
<protein>
    <submittedName>
        <fullName evidence="3">Endonuclease/exonuclease/phosphatase family protein</fullName>
    </submittedName>
</protein>
<keyword evidence="4" id="KW-1185">Reference proteome</keyword>
<keyword evidence="3" id="KW-0378">Hydrolase</keyword>
<dbReference type="PANTHER" id="PTHR41349:SF1">
    <property type="entry name" value="PROTEIN CBG08683"/>
    <property type="match status" value="1"/>
</dbReference>
<keyword evidence="3" id="KW-0540">Nuclease</keyword>
<feature type="domain" description="Endonuclease/exonuclease/phosphatase" evidence="2">
    <location>
        <begin position="3"/>
        <end position="133"/>
    </location>
</feature>
<dbReference type="RefSeq" id="WP_319012525.1">
    <property type="nucleotide sequence ID" value="NZ_JAWJZF010000492.1"/>
</dbReference>
<gene>
    <name evidence="3" type="ORF">R2363_29760</name>
</gene>
<dbReference type="Gene3D" id="3.60.10.10">
    <property type="entry name" value="Endonuclease/exonuclease/phosphatase"/>
    <property type="match status" value="1"/>
</dbReference>
<organism evidence="3 4">
    <name type="scientific">Streptomyces roseolus</name>
    <dbReference type="NCBI Taxonomy" id="67358"/>
    <lineage>
        <taxon>Bacteria</taxon>
        <taxon>Bacillati</taxon>
        <taxon>Actinomycetota</taxon>
        <taxon>Actinomycetes</taxon>
        <taxon>Kitasatosporales</taxon>
        <taxon>Streptomycetaceae</taxon>
        <taxon>Streptomyces</taxon>
    </lineage>
</organism>
<dbReference type="InterPro" id="IPR036691">
    <property type="entry name" value="Endo/exonu/phosph_ase_sf"/>
</dbReference>
<dbReference type="PANTHER" id="PTHR41349">
    <property type="match status" value="1"/>
</dbReference>
<evidence type="ECO:0000256" key="1">
    <source>
        <dbReference type="SAM" id="MobiDB-lite"/>
    </source>
</evidence>
<dbReference type="Proteomes" id="UP001278571">
    <property type="component" value="Unassembled WGS sequence"/>
</dbReference>
<keyword evidence="3" id="KW-0255">Endonuclease</keyword>
<accession>A0ABU4KEZ1</accession>
<name>A0ABU4KEZ1_9ACTN</name>
<dbReference type="SUPFAM" id="SSF56219">
    <property type="entry name" value="DNase I-like"/>
    <property type="match status" value="1"/>
</dbReference>
<proteinExistence type="predicted"/>
<dbReference type="InterPro" id="IPR005135">
    <property type="entry name" value="Endo/exonuclease/phosphatase"/>
</dbReference>
<evidence type="ECO:0000259" key="2">
    <source>
        <dbReference type="Pfam" id="PF03372"/>
    </source>
</evidence>
<sequence length="144" mass="15615">MRPARLRVALRWIAAEAGTARPVVLVGDFNAPSHPDRPEVARPDTRAAEQAGLRDSYREAHPDPEAEPGATWSPVHPVHPEEGDRAGLPEPQDRIDYVLHNARGLRVLASRTLVLGTPAPWPDVAGNAWPSDHAAVVTAFALRP</sequence>
<evidence type="ECO:0000313" key="4">
    <source>
        <dbReference type="Proteomes" id="UP001278571"/>
    </source>
</evidence>
<feature type="region of interest" description="Disordered" evidence="1">
    <location>
        <begin position="27"/>
        <end position="92"/>
    </location>
</feature>
<reference evidence="3 4" key="1">
    <citation type="submission" date="2023-10" db="EMBL/GenBank/DDBJ databases">
        <authorList>
            <person name="Wang X.X."/>
        </authorList>
    </citation>
    <scope>NUCLEOTIDE SEQUENCE [LARGE SCALE GENOMIC DNA]</scope>
    <source>
        <strain evidence="3 4">NBRC 12816</strain>
    </source>
</reference>